<organism evidence="1 2">
    <name type="scientific">Pseudomonas protegens</name>
    <dbReference type="NCBI Taxonomy" id="380021"/>
    <lineage>
        <taxon>Bacteria</taxon>
        <taxon>Pseudomonadati</taxon>
        <taxon>Pseudomonadota</taxon>
        <taxon>Gammaproteobacteria</taxon>
        <taxon>Pseudomonadales</taxon>
        <taxon>Pseudomonadaceae</taxon>
        <taxon>Pseudomonas</taxon>
    </lineage>
</organism>
<proteinExistence type="predicted"/>
<dbReference type="InterPro" id="IPR032721">
    <property type="entry name" value="Toxin-deaminase"/>
</dbReference>
<name>A0A2T6GP31_9PSED</name>
<reference evidence="1 2" key="1">
    <citation type="submission" date="2018-03" db="EMBL/GenBank/DDBJ databases">
        <title>Draft genome sequence of the plant growth promoting rhizobacterium Pseudomonas protegens strain BNJ-SS-45 isolated from wheat (Triticum aestivum) rhizosphere.</title>
        <authorList>
            <person name="Bajpai A."/>
            <person name="Shende K."/>
            <person name="Meena N."/>
            <person name="Upadhyayula S.R."/>
            <person name="Suravajhala P."/>
            <person name="Medicherla K.M."/>
            <person name="Johri B.N."/>
        </authorList>
    </citation>
    <scope>NUCLEOTIDE SEQUENCE [LARGE SCALE GENOMIC DNA]</scope>
    <source>
        <strain evidence="1 2">BNJ-SS-45</strain>
    </source>
</reference>
<evidence type="ECO:0000313" key="2">
    <source>
        <dbReference type="Proteomes" id="UP000244178"/>
    </source>
</evidence>
<sequence>MDVRAGLPSDLRRGGNVAVADIDIPGISRQMAAHSGISVAGRGFIGEGSGDFVAQIVPNKAGDPVCRGTDSEYKILDSIADQLGGNRAVSGVVNIFTEKPACVSCLGAGEQFNERYSNVTVNFIDNQGGMLRPPRRIP</sequence>
<dbReference type="Proteomes" id="UP000244178">
    <property type="component" value="Unassembled WGS sequence"/>
</dbReference>
<accession>A0A2T6GP31</accession>
<evidence type="ECO:0000313" key="1">
    <source>
        <dbReference type="EMBL" id="PUA45913.1"/>
    </source>
</evidence>
<protein>
    <submittedName>
        <fullName evidence="1">Uncharacterized protein</fullName>
    </submittedName>
</protein>
<dbReference type="RefSeq" id="WP_108544738.1">
    <property type="nucleotide sequence ID" value="NZ_PYJM01000002.1"/>
</dbReference>
<dbReference type="AlphaFoldDB" id="A0A2T6GP31"/>
<dbReference type="EMBL" id="PYJM01000002">
    <property type="protein sequence ID" value="PUA45913.1"/>
    <property type="molecule type" value="Genomic_DNA"/>
</dbReference>
<dbReference type="Pfam" id="PF14424">
    <property type="entry name" value="Toxin-deaminase"/>
    <property type="match status" value="1"/>
</dbReference>
<comment type="caution">
    <text evidence="1">The sequence shown here is derived from an EMBL/GenBank/DDBJ whole genome shotgun (WGS) entry which is preliminary data.</text>
</comment>
<gene>
    <name evidence="1" type="ORF">C5U62_10635</name>
</gene>